<accession>A0A7H1VTB3</accession>
<dbReference type="KEGG" id="rher:EHE19_009615"/>
<reference evidence="2 3" key="1">
    <citation type="submission" date="2020-09" db="EMBL/GenBank/DDBJ databases">
        <title>Characterization and genome sequencing of Ruminiclostridium sp. nov. MA18.</title>
        <authorList>
            <person name="Rettenmaier R."/>
            <person name="Kowollik M.-L."/>
            <person name="Liebl W."/>
            <person name="Zverlov V."/>
        </authorList>
    </citation>
    <scope>NUCLEOTIDE SEQUENCE [LARGE SCALE GENOMIC DNA]</scope>
    <source>
        <strain evidence="2 3">MA18</strain>
    </source>
</reference>
<evidence type="ECO:0000259" key="1">
    <source>
        <dbReference type="Pfam" id="PF01551"/>
    </source>
</evidence>
<protein>
    <submittedName>
        <fullName evidence="2">M23 family metallopeptidase</fullName>
    </submittedName>
</protein>
<gene>
    <name evidence="2" type="ORF">EHE19_009615</name>
</gene>
<evidence type="ECO:0000313" key="2">
    <source>
        <dbReference type="EMBL" id="QNU68625.1"/>
    </source>
</evidence>
<evidence type="ECO:0000313" key="3">
    <source>
        <dbReference type="Proteomes" id="UP000306409"/>
    </source>
</evidence>
<dbReference type="RefSeq" id="WP_171003487.1">
    <property type="nucleotide sequence ID" value="NZ_CP061336.1"/>
</dbReference>
<dbReference type="InterPro" id="IPR016047">
    <property type="entry name" value="M23ase_b-sheet_dom"/>
</dbReference>
<feature type="domain" description="M23ase beta-sheet core" evidence="1">
    <location>
        <begin position="746"/>
        <end position="849"/>
    </location>
</feature>
<dbReference type="Pfam" id="PF01551">
    <property type="entry name" value="Peptidase_M23"/>
    <property type="match status" value="1"/>
</dbReference>
<organism evidence="2 3">
    <name type="scientific">Ruminiclostridium herbifermentans</name>
    <dbReference type="NCBI Taxonomy" id="2488810"/>
    <lineage>
        <taxon>Bacteria</taxon>
        <taxon>Bacillati</taxon>
        <taxon>Bacillota</taxon>
        <taxon>Clostridia</taxon>
        <taxon>Eubacteriales</taxon>
        <taxon>Oscillospiraceae</taxon>
        <taxon>Ruminiclostridium</taxon>
    </lineage>
</organism>
<dbReference type="Proteomes" id="UP000306409">
    <property type="component" value="Chromosome"/>
</dbReference>
<keyword evidence="3" id="KW-1185">Reference proteome</keyword>
<proteinExistence type="predicted"/>
<dbReference type="InterPro" id="IPR011055">
    <property type="entry name" value="Dup_hybrid_motif"/>
</dbReference>
<dbReference type="Gene3D" id="2.70.70.10">
    <property type="entry name" value="Glucose Permease (Domain IIA)"/>
    <property type="match status" value="1"/>
</dbReference>
<dbReference type="EMBL" id="CP061336">
    <property type="protein sequence ID" value="QNU68625.1"/>
    <property type="molecule type" value="Genomic_DNA"/>
</dbReference>
<sequence length="1070" mass="120403">MGLRITESRLPSGLSPHELGQAVLSDCGKYSLISNLTSPLRVGINNGEAIVNKVEYYVFINETNIAEFFNYKYQWNITLVDSDGKSNIFLKNEAPVENGFVYIDVNKTGKLIVSVTVLNNDSCIELRLEQNVIELDITLENLYSKIKSNKGINIGALAGNIETSREIINDFHNYIILAAPPPSLANSISSSWAFHSTDIPAKFLTAIVYELIFAYPNNTKDYRINACESAANFLNQDNFDEFLLNYTYMIPLGVCGITPQYAANILNVYPDLSNKDDNGRIQRIDLFNILRFPKTNIQVCSAILSSIKSKNDKYKDIKQELFLKNNEALISICSEFFNGLRNSISNYAPINENQVKVDALAKKTVDILSYPFISIQNYEPIYGFETYKIMVLDCRSGKPVKNAPVKRIKIGNIDSIFDIPFDDTFEKETNGSKSIIVNLINSQRALNNLKEEYEDNGTKKLRSKYDCGTPSSNYGKKGRTAYNKYWTERGCSFMCLNTENGGNPLDSAVKLIMEEYLSHRETDIYGYLNVKIPRILLLTQEKITIEVGFYDFPVVLEKQKMDPRTNPIMRSSNVFKETGFKVTWDENQSTEWGKSIGWKVSEKSNSSLFKISEKIEVSMLIGEDGKDSFKEEYTNIYFDAKKERDAIEQKDTNKTQEEENNPHAVLFAMQWCQPVWDKLSDAANDRINDIAFTAKKDGKGNWIKDLNMHIVSKYSAGDANPFGHYYGFFDMTPPTHRKTNNNPNRVHQGIDLFSGSSGSIDCFASHGGRIENNTSSSYGHNILLRLTEKAGPYFRYAHLDSTSGTYTTKERVLCGEIIAKTGRTGNILPYNDLPSHLHFELRNDSGNEIEPNAITTISGDIGDLVNASIMPSNKLPLIFPCKCKYGNDNQPVSSCRFSDAEVLKTCWAVQEFPYDQATVEYSSNGNTDHQSEAFIDSSNIIRFACPYIFKKDGDKKAQLQAQLKFVYHNQGKQPNIAIPTSSYFQDLNSGTNAAPFGGINGNITTNAADKTRMAIQGLIMAYMESQNIPNPQADNNDVNQFIELYLNGTQASNENVKNACTWLNNMVPII</sequence>
<dbReference type="AlphaFoldDB" id="A0A7H1VTB3"/>
<dbReference type="CDD" id="cd12797">
    <property type="entry name" value="M23_peptidase"/>
    <property type="match status" value="1"/>
</dbReference>
<dbReference type="SUPFAM" id="SSF51261">
    <property type="entry name" value="Duplicated hybrid motif"/>
    <property type="match status" value="1"/>
</dbReference>
<name>A0A7H1VTB3_9FIRM</name>